<dbReference type="Pfam" id="PF17877">
    <property type="entry name" value="Dis3l2_C_term"/>
    <property type="match status" value="1"/>
</dbReference>
<dbReference type="Gene3D" id="2.40.50.140">
    <property type="entry name" value="Nucleic acid-binding proteins"/>
    <property type="match status" value="1"/>
</dbReference>
<dbReference type="PANTHER" id="PTHR23355">
    <property type="entry name" value="RIBONUCLEASE"/>
    <property type="match status" value="1"/>
</dbReference>
<feature type="compositionally biased region" description="Low complexity" evidence="2">
    <location>
        <begin position="213"/>
        <end position="223"/>
    </location>
</feature>
<feature type="region of interest" description="Disordered" evidence="2">
    <location>
        <begin position="1034"/>
        <end position="1058"/>
    </location>
</feature>
<dbReference type="SMART" id="SM00955">
    <property type="entry name" value="RNB"/>
    <property type="match status" value="1"/>
</dbReference>
<dbReference type="GO" id="GO:0003723">
    <property type="term" value="F:RNA binding"/>
    <property type="evidence" value="ECO:0007669"/>
    <property type="project" value="InterPro"/>
</dbReference>
<dbReference type="Pfam" id="PF17849">
    <property type="entry name" value="OB_Dis3"/>
    <property type="match status" value="1"/>
</dbReference>
<evidence type="ECO:0000313" key="5">
    <source>
        <dbReference type="Proteomes" id="UP000469890"/>
    </source>
</evidence>
<feature type="region of interest" description="Disordered" evidence="2">
    <location>
        <begin position="205"/>
        <end position="265"/>
    </location>
</feature>
<feature type="domain" description="RNB" evidence="3">
    <location>
        <begin position="564"/>
        <end position="892"/>
    </location>
</feature>
<dbReference type="EMBL" id="JAAECE010000010">
    <property type="protein sequence ID" value="KAF1797018.1"/>
    <property type="molecule type" value="Genomic_DNA"/>
</dbReference>
<dbReference type="FunFam" id="2.40.50.700:FF:000002">
    <property type="entry name" value="Cell wall biogenesis protein"/>
    <property type="match status" value="1"/>
</dbReference>
<name>A0A8H4B7A9_MUCCL</name>
<dbReference type="InterPro" id="IPR012340">
    <property type="entry name" value="NA-bd_OB-fold"/>
</dbReference>
<dbReference type="GO" id="GO:0000175">
    <property type="term" value="F:3'-5'-RNA exonuclease activity"/>
    <property type="evidence" value="ECO:0007669"/>
    <property type="project" value="TreeGrafter"/>
</dbReference>
<evidence type="ECO:0000313" key="4">
    <source>
        <dbReference type="EMBL" id="KAF1797018.1"/>
    </source>
</evidence>
<dbReference type="Proteomes" id="UP000469890">
    <property type="component" value="Unassembled WGS sequence"/>
</dbReference>
<comment type="similarity">
    <text evidence="1">Belongs to the RNR ribonuclease family.</text>
</comment>
<feature type="compositionally biased region" description="Low complexity" evidence="2">
    <location>
        <begin position="249"/>
        <end position="265"/>
    </location>
</feature>
<accession>A0A8H4B7A9</accession>
<dbReference type="PANTHER" id="PTHR23355:SF9">
    <property type="entry name" value="DIS3-LIKE EXONUCLEASE 2"/>
    <property type="match status" value="1"/>
</dbReference>
<dbReference type="Gene3D" id="2.40.50.690">
    <property type="match status" value="1"/>
</dbReference>
<proteinExistence type="inferred from homology"/>
<evidence type="ECO:0000256" key="1">
    <source>
        <dbReference type="ARBA" id="ARBA00005785"/>
    </source>
</evidence>
<dbReference type="GO" id="GO:0000932">
    <property type="term" value="C:P-body"/>
    <property type="evidence" value="ECO:0007669"/>
    <property type="project" value="TreeGrafter"/>
</dbReference>
<sequence>MNHETLEQQTAPESTRGLFDVPEMPSRSFSDKRRTFHGLSASQFDSSSRNRQPVSMMPSPRHQRSRSTVNSEIVVSSSKSTNSLLNANSSNSNSSKNRRSFVGLHTLKEEMTVDNLQDMINTLKTLPPIISPTPAATTSSKLERRTSDENMFLSREAALAEAEAKLMGTFNRRDDGNNSSIKKRASLQQLPVLNENGEAFTMDHSSSINKRTSMNSKSLSLSLNGGGGNSDNRKSMNRRSSRNFDEWRNSNASVNSNANASNRSSFSLVPFTPTRVNFSRDDANPHQRRPLFIAHLPFSALTPLFRARQLVRGILRVNKRNRSDAYVSCDELDGGDIYICGSRDRNRALEGDVVAVRLVNVEKVIREKQEKEDAKLARNHGQAKTRLPDEEDENEIVFGGDEEIDAVKPKYAGVVVAILERAQNQVFSGTLTLMRPNNKRAALQQQEEEESGKKEVPRIVWFKATDKRVPLIAIPIEQVPQDFVDNNESYKNRLFVGSIKRWPITSLHPFGTLERELGILTDLDVQIKAILADNNVSDVPFSEAVMECVPPSPFQFTPPQDGSRRDLTVDQHRMITIDPAGSTIFEDGLSIVRLGDDTFEVGVHVADISYFIKPHSPLDKEARARAVRVTLDQKEVPMLPTELSDVANFTLNELKPAFSVIWKLSSDGMLLDTWFGKTVVKSSAQLTYQEAQQMIDGNEDNDIDNDVRMLYSIAQCLFKARYTKDAMSLSRQNLTFDDPNQPTQVTISNSRPAIVKIVKEFLFMANKCVAQKISSQYPEQALLRRQAPPNSRKIHELRDYALRYLGVQLNISNAISIQESVQEIQDDELRQLVSILVLKTMQPPKYFCTGTFDILKYSHFATGVPLFTHFTAPLRRYADIVVHRQLESALTGDKHFYLDRDTVQKLAQHCNVKKEASLAAREQSKLLSLALYFVHKDSQQPQVNQHQAVVTGTQVTTTVYGEARVIAVMEDYFDVSLPEFGMERRIHLANLPLWRHQYDPQDRALTMFWKQGVIPSTGLQQQWSLSDDEYEEEELLSTYPEQSQSNTSTSSTNSSSNLSLENNKQFEAIALAAAKAGIVSSSNGGSKKSATKRASIISSRLSASTGYSSEQSSQTIKALDKIRVMLTIEMVRTPPLIRVFAANPYA</sequence>
<feature type="region of interest" description="Disordered" evidence="2">
    <location>
        <begin position="1"/>
        <end position="98"/>
    </location>
</feature>
<feature type="compositionally biased region" description="Polar residues" evidence="2">
    <location>
        <begin position="66"/>
        <end position="75"/>
    </location>
</feature>
<dbReference type="InterPro" id="IPR041093">
    <property type="entry name" value="Dis3l2-like_C"/>
</dbReference>
<dbReference type="InterPro" id="IPR001900">
    <property type="entry name" value="RNase_II/R"/>
</dbReference>
<dbReference type="InterPro" id="IPR041505">
    <property type="entry name" value="Dis3_CSD2"/>
</dbReference>
<dbReference type="Gene3D" id="2.40.50.700">
    <property type="match status" value="1"/>
</dbReference>
<dbReference type="AlphaFoldDB" id="A0A8H4B7A9"/>
<feature type="compositionally biased region" description="Low complexity" evidence="2">
    <location>
        <begin position="1041"/>
        <end position="1058"/>
    </location>
</feature>
<dbReference type="Pfam" id="PF00773">
    <property type="entry name" value="RNB"/>
    <property type="match status" value="1"/>
</dbReference>
<dbReference type="SUPFAM" id="SSF50249">
    <property type="entry name" value="Nucleic acid-binding proteins"/>
    <property type="match status" value="2"/>
</dbReference>
<evidence type="ECO:0000256" key="2">
    <source>
        <dbReference type="SAM" id="MobiDB-lite"/>
    </source>
</evidence>
<gene>
    <name evidence="4" type="ORF">FB192DRAFT_1029238</name>
</gene>
<organism evidence="4 5">
    <name type="scientific">Mucor circinelloides f. lusitanicus</name>
    <name type="common">Mucor racemosus var. lusitanicus</name>
    <dbReference type="NCBI Taxonomy" id="29924"/>
    <lineage>
        <taxon>Eukaryota</taxon>
        <taxon>Fungi</taxon>
        <taxon>Fungi incertae sedis</taxon>
        <taxon>Mucoromycota</taxon>
        <taxon>Mucoromycotina</taxon>
        <taxon>Mucoromycetes</taxon>
        <taxon>Mucorales</taxon>
        <taxon>Mucorineae</taxon>
        <taxon>Mucoraceae</taxon>
        <taxon>Mucor</taxon>
    </lineage>
</organism>
<protein>
    <recommendedName>
        <fullName evidence="3">RNB domain-containing protein</fullName>
    </recommendedName>
</protein>
<dbReference type="InterPro" id="IPR050180">
    <property type="entry name" value="RNR_Ribonuclease"/>
</dbReference>
<evidence type="ECO:0000259" key="3">
    <source>
        <dbReference type="SMART" id="SM00955"/>
    </source>
</evidence>
<feature type="compositionally biased region" description="Low complexity" evidence="2">
    <location>
        <begin position="76"/>
        <end position="95"/>
    </location>
</feature>
<dbReference type="GO" id="GO:0006402">
    <property type="term" value="P:mRNA catabolic process"/>
    <property type="evidence" value="ECO:0007669"/>
    <property type="project" value="TreeGrafter"/>
</dbReference>
<feature type="compositionally biased region" description="Polar residues" evidence="2">
    <location>
        <begin position="40"/>
        <end position="53"/>
    </location>
</feature>
<feature type="region of interest" description="Disordered" evidence="2">
    <location>
        <begin position="372"/>
        <end position="391"/>
    </location>
</feature>
<comment type="caution">
    <text evidence="4">The sequence shown here is derived from an EMBL/GenBank/DDBJ whole genome shotgun (WGS) entry which is preliminary data.</text>
</comment>
<reference evidence="4 5" key="1">
    <citation type="submission" date="2019-09" db="EMBL/GenBank/DDBJ databases">
        <authorList>
            <consortium name="DOE Joint Genome Institute"/>
            <person name="Mondo S.J."/>
            <person name="Navarro-Mendoza M.I."/>
            <person name="Perez-Arques C."/>
            <person name="Panchal S."/>
            <person name="Nicolas F.E."/>
            <person name="Ganguly P."/>
            <person name="Pangilinan J."/>
            <person name="Grigoriev I."/>
            <person name="Heitman J."/>
            <person name="Sanya K."/>
            <person name="Garre V."/>
        </authorList>
    </citation>
    <scope>NUCLEOTIDE SEQUENCE [LARGE SCALE GENOMIC DNA]</scope>
    <source>
        <strain evidence="4 5">MU402</strain>
    </source>
</reference>